<comment type="similarity">
    <text evidence="1 7">Belongs to the MICOS complex subunit Mic60 family.</text>
</comment>
<name>A0A914RY82_PAREQ</name>
<comment type="subunit">
    <text evidence="7">Component of the mitochondrial contact site and cristae organizing system (MICOS) complex.</text>
</comment>
<dbReference type="InterPro" id="IPR019133">
    <property type="entry name" value="MIC60"/>
</dbReference>
<keyword evidence="4" id="KW-1133">Transmembrane helix</keyword>
<evidence type="ECO:0000256" key="7">
    <source>
        <dbReference type="RuleBase" id="RU363000"/>
    </source>
</evidence>
<keyword evidence="8" id="KW-1185">Reference proteome</keyword>
<dbReference type="AlphaFoldDB" id="A0A914RY82"/>
<dbReference type="GO" id="GO:0042407">
    <property type="term" value="P:cristae formation"/>
    <property type="evidence" value="ECO:0007669"/>
    <property type="project" value="TreeGrafter"/>
</dbReference>
<dbReference type="Proteomes" id="UP000887564">
    <property type="component" value="Unplaced"/>
</dbReference>
<organism evidence="8 9">
    <name type="scientific">Parascaris equorum</name>
    <name type="common">Equine roundworm</name>
    <dbReference type="NCBI Taxonomy" id="6256"/>
    <lineage>
        <taxon>Eukaryota</taxon>
        <taxon>Metazoa</taxon>
        <taxon>Ecdysozoa</taxon>
        <taxon>Nematoda</taxon>
        <taxon>Chromadorea</taxon>
        <taxon>Rhabditida</taxon>
        <taxon>Spirurina</taxon>
        <taxon>Ascaridomorpha</taxon>
        <taxon>Ascaridoidea</taxon>
        <taxon>Ascarididae</taxon>
        <taxon>Parascaris</taxon>
    </lineage>
</organism>
<accession>A0A914RY82</accession>
<comment type="subcellular location">
    <subcellularLocation>
        <location evidence="7">Mitochondrion inner membrane</location>
        <topology evidence="7">Single-pass membrane protein</topology>
    </subcellularLocation>
</comment>
<dbReference type="Pfam" id="PF09731">
    <property type="entry name" value="Mitofilin"/>
    <property type="match status" value="1"/>
</dbReference>
<evidence type="ECO:0000313" key="9">
    <source>
        <dbReference type="WBParaSite" id="PEQ_0001112701-mRNA-1"/>
    </source>
</evidence>
<evidence type="ECO:0000256" key="5">
    <source>
        <dbReference type="ARBA" id="ARBA00023128"/>
    </source>
</evidence>
<dbReference type="PANTHER" id="PTHR15415">
    <property type="entry name" value="MITOFILIN"/>
    <property type="match status" value="1"/>
</dbReference>
<evidence type="ECO:0000256" key="4">
    <source>
        <dbReference type="ARBA" id="ARBA00022989"/>
    </source>
</evidence>
<sequence length="170" mass="19203">LKDVENRRSKQFWIACQNLVDSIVYGRKGGIDIEARRKPLASESFVYFQLQVIKEASNGDEFVSCLLEALPNDAIYNGVYTEQDLKTRFHHLYRAARRVAKVDEGGAGLTGYLISTLRSAVTLDLPRKFSLDPQLLARDWVVDTRNYLQARLIAGLLVTHAAATNIRSIY</sequence>
<keyword evidence="2 7" id="KW-0812">Transmembrane</keyword>
<proteinExistence type="inferred from homology"/>
<evidence type="ECO:0000256" key="3">
    <source>
        <dbReference type="ARBA" id="ARBA00022792"/>
    </source>
</evidence>
<comment type="function">
    <text evidence="7">Component of the MICOS complex, a large protein complex of the mitochondrial inner membrane that plays crucial roles in the maintenance of crista junctions, inner membrane architecture, and formation of contact sites to the outer membrane.</text>
</comment>
<reference evidence="9" key="1">
    <citation type="submission" date="2022-11" db="UniProtKB">
        <authorList>
            <consortium name="WormBaseParasite"/>
        </authorList>
    </citation>
    <scope>IDENTIFICATION</scope>
</reference>
<keyword evidence="3 7" id="KW-0999">Mitochondrion inner membrane</keyword>
<evidence type="ECO:0000313" key="8">
    <source>
        <dbReference type="Proteomes" id="UP000887564"/>
    </source>
</evidence>
<protein>
    <recommendedName>
        <fullName evidence="7">MICOS complex subunit MIC60</fullName>
    </recommendedName>
    <alternativeName>
        <fullName evidence="7">Mitofilin</fullName>
    </alternativeName>
</protein>
<keyword evidence="6" id="KW-0472">Membrane</keyword>
<dbReference type="GO" id="GO:0061617">
    <property type="term" value="C:MICOS complex"/>
    <property type="evidence" value="ECO:0007669"/>
    <property type="project" value="TreeGrafter"/>
</dbReference>
<evidence type="ECO:0000256" key="1">
    <source>
        <dbReference type="ARBA" id="ARBA00010877"/>
    </source>
</evidence>
<dbReference type="PANTHER" id="PTHR15415:SF7">
    <property type="entry name" value="MICOS COMPLEX SUBUNIT MIC60"/>
    <property type="match status" value="1"/>
</dbReference>
<dbReference type="WBParaSite" id="PEQ_0001112701-mRNA-1">
    <property type="protein sequence ID" value="PEQ_0001112701-mRNA-1"/>
    <property type="gene ID" value="PEQ_0001112701"/>
</dbReference>
<keyword evidence="5 7" id="KW-0496">Mitochondrion</keyword>
<evidence type="ECO:0000256" key="2">
    <source>
        <dbReference type="ARBA" id="ARBA00022692"/>
    </source>
</evidence>
<evidence type="ECO:0000256" key="6">
    <source>
        <dbReference type="ARBA" id="ARBA00023136"/>
    </source>
</evidence>